<dbReference type="InterPro" id="IPR005530">
    <property type="entry name" value="SPW"/>
</dbReference>
<evidence type="ECO:0000259" key="2">
    <source>
        <dbReference type="Pfam" id="PF03779"/>
    </source>
</evidence>
<proteinExistence type="predicted"/>
<feature type="transmembrane region" description="Helical" evidence="1">
    <location>
        <begin position="65"/>
        <end position="83"/>
    </location>
</feature>
<organism evidence="3 4">
    <name type="scientific">Alicycliphilus denitrificans</name>
    <dbReference type="NCBI Taxonomy" id="179636"/>
    <lineage>
        <taxon>Bacteria</taxon>
        <taxon>Pseudomonadati</taxon>
        <taxon>Pseudomonadota</taxon>
        <taxon>Betaproteobacteria</taxon>
        <taxon>Burkholderiales</taxon>
        <taxon>Comamonadaceae</taxon>
        <taxon>Alicycliphilus</taxon>
    </lineage>
</organism>
<keyword evidence="1" id="KW-1133">Transmembrane helix</keyword>
<gene>
    <name evidence="3" type="ORF">CE154_020255</name>
</gene>
<dbReference type="AlphaFoldDB" id="A0A3R7EC64"/>
<keyword evidence="1" id="KW-0812">Transmembrane</keyword>
<dbReference type="Proteomes" id="UP000216225">
    <property type="component" value="Unassembled WGS sequence"/>
</dbReference>
<sequence length="124" mass="13547">MRNMKSMKHWQDPLNALLGAWLVLSPWVMGFESQMAPTASSVVAGLALIAVSLGAVFVPRAWEEWTQAALGLWMIVSPWVLGFSGQMDVMRVAVASGIVVLALALWVLATDKDYSTWMHHGAAH</sequence>
<accession>A0A3R7EC64</accession>
<name>A0A3R7EC64_9BURK</name>
<comment type="caution">
    <text evidence="3">The sequence shown here is derived from an EMBL/GenBank/DDBJ whole genome shotgun (WGS) entry which is preliminary data.</text>
</comment>
<evidence type="ECO:0000313" key="3">
    <source>
        <dbReference type="EMBL" id="RKJ94644.1"/>
    </source>
</evidence>
<keyword evidence="1" id="KW-0472">Membrane</keyword>
<protein>
    <recommendedName>
        <fullName evidence="2">SPW repeat-containing integral membrane domain-containing protein</fullName>
    </recommendedName>
</protein>
<evidence type="ECO:0000313" key="4">
    <source>
        <dbReference type="Proteomes" id="UP000216225"/>
    </source>
</evidence>
<dbReference type="EMBL" id="NKDB02000005">
    <property type="protein sequence ID" value="RKJ94644.1"/>
    <property type="molecule type" value="Genomic_DNA"/>
</dbReference>
<reference evidence="3 4" key="1">
    <citation type="submission" date="2018-09" db="EMBL/GenBank/DDBJ databases">
        <title>Genome comparison of Alicycliphilus sp. BQ1, a polyurethanolytic bacterium, with its closest phylogenetic relatives Alicycliphilus denitrificans BC and K601, unable to attack polyurethane.</title>
        <authorList>
            <person name="Loza-Tavera H."/>
            <person name="Lozano L."/>
            <person name="Cevallos M."/>
            <person name="Maya-Lucas O."/>
            <person name="Garcia-Mena J."/>
            <person name="Hernandez J."/>
        </authorList>
    </citation>
    <scope>NUCLEOTIDE SEQUENCE [LARGE SCALE GENOMIC DNA]</scope>
    <source>
        <strain evidence="3 4">BQ1</strain>
    </source>
</reference>
<evidence type="ECO:0000256" key="1">
    <source>
        <dbReference type="SAM" id="Phobius"/>
    </source>
</evidence>
<feature type="domain" description="SPW repeat-containing integral membrane" evidence="2">
    <location>
        <begin position="10"/>
        <end position="105"/>
    </location>
</feature>
<feature type="transmembrane region" description="Helical" evidence="1">
    <location>
        <begin position="40"/>
        <end position="58"/>
    </location>
</feature>
<feature type="transmembrane region" description="Helical" evidence="1">
    <location>
        <begin position="89"/>
        <end position="109"/>
    </location>
</feature>
<dbReference type="Pfam" id="PF03779">
    <property type="entry name" value="SPW"/>
    <property type="match status" value="1"/>
</dbReference>